<comment type="caution">
    <text evidence="1">The sequence shown here is derived from an EMBL/GenBank/DDBJ whole genome shotgun (WGS) entry which is preliminary data.</text>
</comment>
<protein>
    <submittedName>
        <fullName evidence="1">Uncharacterized protein</fullName>
    </submittedName>
</protein>
<name>A0ABQ1Z412_9BACT</name>
<evidence type="ECO:0000313" key="1">
    <source>
        <dbReference type="EMBL" id="GGH47089.1"/>
    </source>
</evidence>
<evidence type="ECO:0000313" key="2">
    <source>
        <dbReference type="Proteomes" id="UP000600214"/>
    </source>
</evidence>
<dbReference type="Proteomes" id="UP000600214">
    <property type="component" value="Unassembled WGS sequence"/>
</dbReference>
<accession>A0ABQ1Z412</accession>
<keyword evidence="2" id="KW-1185">Reference proteome</keyword>
<dbReference type="EMBL" id="BMIA01000003">
    <property type="protein sequence ID" value="GGH47089.1"/>
    <property type="molecule type" value="Genomic_DNA"/>
</dbReference>
<proteinExistence type="predicted"/>
<dbReference type="RefSeq" id="WP_229222946.1">
    <property type="nucleotide sequence ID" value="NZ_BMIA01000003.1"/>
</dbReference>
<sequence>MKFGIFTLLLAASFFHTDLKVDKIGSVGNNDFGACTDQNSIFASDAPSGWNGFTTLADFYDTFEKEGAGVGKPASGSGK</sequence>
<gene>
    <name evidence="1" type="ORF">GCM10007423_47350</name>
</gene>
<organism evidence="1 2">
    <name type="scientific">Dyadobacter endophyticus</name>
    <dbReference type="NCBI Taxonomy" id="1749036"/>
    <lineage>
        <taxon>Bacteria</taxon>
        <taxon>Pseudomonadati</taxon>
        <taxon>Bacteroidota</taxon>
        <taxon>Cytophagia</taxon>
        <taxon>Cytophagales</taxon>
        <taxon>Spirosomataceae</taxon>
        <taxon>Dyadobacter</taxon>
    </lineage>
</organism>
<reference evidence="2" key="1">
    <citation type="journal article" date="2019" name="Int. J. Syst. Evol. Microbiol.">
        <title>The Global Catalogue of Microorganisms (GCM) 10K type strain sequencing project: providing services to taxonomists for standard genome sequencing and annotation.</title>
        <authorList>
            <consortium name="The Broad Institute Genomics Platform"/>
            <consortium name="The Broad Institute Genome Sequencing Center for Infectious Disease"/>
            <person name="Wu L."/>
            <person name="Ma J."/>
        </authorList>
    </citation>
    <scope>NUCLEOTIDE SEQUENCE [LARGE SCALE GENOMIC DNA]</scope>
    <source>
        <strain evidence="2">CGMCC 1.15288</strain>
    </source>
</reference>